<evidence type="ECO:0000313" key="3">
    <source>
        <dbReference type="Proteomes" id="UP000245910"/>
    </source>
</evidence>
<organism evidence="2 3">
    <name type="scientific">Fusarium venenatum</name>
    <dbReference type="NCBI Taxonomy" id="56646"/>
    <lineage>
        <taxon>Eukaryota</taxon>
        <taxon>Fungi</taxon>
        <taxon>Dikarya</taxon>
        <taxon>Ascomycota</taxon>
        <taxon>Pezizomycotina</taxon>
        <taxon>Sordariomycetes</taxon>
        <taxon>Hypocreomycetidae</taxon>
        <taxon>Hypocreales</taxon>
        <taxon>Nectriaceae</taxon>
        <taxon>Fusarium</taxon>
    </lineage>
</organism>
<proteinExistence type="predicted"/>
<dbReference type="AlphaFoldDB" id="A0A2L2SS39"/>
<dbReference type="Proteomes" id="UP000245910">
    <property type="component" value="Chromosome IIII"/>
</dbReference>
<name>A0A2L2SS39_9HYPO</name>
<keyword evidence="3" id="KW-1185">Reference proteome</keyword>
<evidence type="ECO:0000313" key="2">
    <source>
        <dbReference type="EMBL" id="CEI42098.1"/>
    </source>
</evidence>
<reference evidence="3" key="1">
    <citation type="submission" date="2014-10" db="EMBL/GenBank/DDBJ databases">
        <authorList>
            <person name="King R."/>
        </authorList>
    </citation>
    <scope>NUCLEOTIDE SEQUENCE [LARGE SCALE GENOMIC DNA]</scope>
    <source>
        <strain evidence="3">A3/5</strain>
    </source>
</reference>
<sequence length="95" mass="10952">MGCGDSKHKALDESNRSRLQRGMLTEVVSVHRDGKEVYNRDTAPRKMYQHPSFADELPPVSRRNVGKPTTPTKDMRYLRAQLVKGTNEVQRRQGW</sequence>
<protein>
    <submittedName>
        <fullName evidence="2">Uncharacterized protein</fullName>
    </submittedName>
</protein>
<evidence type="ECO:0000256" key="1">
    <source>
        <dbReference type="SAM" id="MobiDB-lite"/>
    </source>
</evidence>
<accession>A0A2L2SS39</accession>
<feature type="region of interest" description="Disordered" evidence="1">
    <location>
        <begin position="52"/>
        <end position="72"/>
    </location>
</feature>
<dbReference type="EMBL" id="LN649232">
    <property type="protein sequence ID" value="CEI42098.1"/>
    <property type="molecule type" value="Genomic_DNA"/>
</dbReference>